<accession>A0A8H7PK12</accession>
<reference evidence="1" key="1">
    <citation type="submission" date="2020-12" db="EMBL/GenBank/DDBJ databases">
        <title>Metabolic potential, ecology and presence of endohyphal bacteria is reflected in genomic diversity of Mucoromycotina.</title>
        <authorList>
            <person name="Muszewska A."/>
            <person name="Okrasinska A."/>
            <person name="Steczkiewicz K."/>
            <person name="Drgas O."/>
            <person name="Orlowska M."/>
            <person name="Perlinska-Lenart U."/>
            <person name="Aleksandrzak-Piekarczyk T."/>
            <person name="Szatraj K."/>
            <person name="Zielenkiewicz U."/>
            <person name="Pilsyk S."/>
            <person name="Malc E."/>
            <person name="Mieczkowski P."/>
            <person name="Kruszewska J.S."/>
            <person name="Biernat P."/>
            <person name="Pawlowska J."/>
        </authorList>
    </citation>
    <scope>NUCLEOTIDE SEQUENCE</scope>
    <source>
        <strain evidence="1">WA0000051536</strain>
    </source>
</reference>
<dbReference type="EMBL" id="JAEPRA010000015">
    <property type="protein sequence ID" value="KAG2175273.1"/>
    <property type="molecule type" value="Genomic_DNA"/>
</dbReference>
<name>A0A8H7PK12_9FUNG</name>
<dbReference type="PANTHER" id="PTHR37015:SF2">
    <property type="entry name" value="REVERSE TRANSCRIPTASE DOMAIN-CONTAINING PROTEIN"/>
    <property type="match status" value="1"/>
</dbReference>
<protein>
    <recommendedName>
        <fullName evidence="3">Reverse transcriptase domain-containing protein</fullName>
    </recommendedName>
</protein>
<evidence type="ECO:0000313" key="1">
    <source>
        <dbReference type="EMBL" id="KAG2175273.1"/>
    </source>
</evidence>
<gene>
    <name evidence="1" type="ORF">INT44_007761</name>
</gene>
<keyword evidence="2" id="KW-1185">Reference proteome</keyword>
<dbReference type="PANTHER" id="PTHR37015">
    <property type="entry name" value="REVERSE TRANSCRIPTASE DOMAIN-CONTAINING PROTEIN"/>
    <property type="match status" value="1"/>
</dbReference>
<dbReference type="OrthoDB" id="74545at2759"/>
<dbReference type="Proteomes" id="UP000612746">
    <property type="component" value="Unassembled WGS sequence"/>
</dbReference>
<organism evidence="1 2">
    <name type="scientific">Umbelopsis vinacea</name>
    <dbReference type="NCBI Taxonomy" id="44442"/>
    <lineage>
        <taxon>Eukaryota</taxon>
        <taxon>Fungi</taxon>
        <taxon>Fungi incertae sedis</taxon>
        <taxon>Mucoromycota</taxon>
        <taxon>Mucoromycotina</taxon>
        <taxon>Umbelopsidomycetes</taxon>
        <taxon>Umbelopsidales</taxon>
        <taxon>Umbelopsidaceae</taxon>
        <taxon>Umbelopsis</taxon>
    </lineage>
</organism>
<dbReference type="AlphaFoldDB" id="A0A8H7PK12"/>
<evidence type="ECO:0008006" key="3">
    <source>
        <dbReference type="Google" id="ProtNLM"/>
    </source>
</evidence>
<evidence type="ECO:0000313" key="2">
    <source>
        <dbReference type="Proteomes" id="UP000612746"/>
    </source>
</evidence>
<sequence>MSQSVPLAVTYNLTILMQSEGKLEKKPSLNQILYEVTSEKITELQRQKDVLDRHYSGVLEKADACHDLVQEIETLYQGIKEAPVHHKKYVDMECARLFIENVAKDSSTKREKTIKELEKRVFEAGHINSNAYKAFLDKNFDKKNVAGELALDTIREDMEFFCEQLLRTTVSVSGLKDCVEGLLGCDLLNLEKQATLRQLKESDPHLEDLATLLSSRIKAVRYWNWPEKGVYVDVRRSIERRYRAFLDEDIITALFLQYIGAQFAVCMKKENGNPKNATVNIKNSLIHLLATEAQLHKVIKPEKPFTVVRTDMEWFGPSIEHESIKIVLQFLGVTDVWVDFMMRFLNVPMTFQKDASNDVRIRRRGVPIAHQLSALFGECILFMMESAVQHQTGIRLYRVHDDFWFWDSDQDK</sequence>
<proteinExistence type="predicted"/>
<comment type="caution">
    <text evidence="1">The sequence shown here is derived from an EMBL/GenBank/DDBJ whole genome shotgun (WGS) entry which is preliminary data.</text>
</comment>